<keyword evidence="7" id="KW-1133">Transmembrane helix</keyword>
<feature type="compositionally biased region" description="Basic and acidic residues" evidence="6">
    <location>
        <begin position="44"/>
        <end position="56"/>
    </location>
</feature>
<evidence type="ECO:0000256" key="5">
    <source>
        <dbReference type="ARBA" id="ARBA00023295"/>
    </source>
</evidence>
<dbReference type="InterPro" id="IPR008264">
    <property type="entry name" value="Beta_glucanase"/>
</dbReference>
<reference evidence="9 10" key="1">
    <citation type="submission" date="2021-01" db="EMBL/GenBank/DDBJ databases">
        <title>Genomic Encyclopedia of Type Strains, Phase IV (KMG-IV): sequencing the most valuable type-strain genomes for metagenomic binning, comparative biology and taxonomic classification.</title>
        <authorList>
            <person name="Goeker M."/>
        </authorList>
    </citation>
    <scope>NUCLEOTIDE SEQUENCE [LARGE SCALE GENOMIC DNA]</scope>
    <source>
        <strain evidence="9 10">DSM 105482</strain>
    </source>
</reference>
<evidence type="ECO:0000256" key="6">
    <source>
        <dbReference type="SAM" id="MobiDB-lite"/>
    </source>
</evidence>
<evidence type="ECO:0000256" key="7">
    <source>
        <dbReference type="SAM" id="Phobius"/>
    </source>
</evidence>
<dbReference type="PRINTS" id="PR00737">
    <property type="entry name" value="GLHYDRLASE16"/>
</dbReference>
<dbReference type="InterPro" id="IPR013320">
    <property type="entry name" value="ConA-like_dom_sf"/>
</dbReference>
<dbReference type="EC" id="3.2.1.73" evidence="3"/>
<dbReference type="EMBL" id="JAFBFI010000001">
    <property type="protein sequence ID" value="MBM7690792.1"/>
    <property type="molecule type" value="Genomic_DNA"/>
</dbReference>
<keyword evidence="5" id="KW-0326">Glycosidase</keyword>
<evidence type="ECO:0000256" key="1">
    <source>
        <dbReference type="ARBA" id="ARBA00000481"/>
    </source>
</evidence>
<evidence type="ECO:0000256" key="2">
    <source>
        <dbReference type="ARBA" id="ARBA00006865"/>
    </source>
</evidence>
<dbReference type="PANTHER" id="PTHR10963:SF55">
    <property type="entry name" value="GLYCOSIDE HYDROLASE FAMILY 16 PROTEIN"/>
    <property type="match status" value="1"/>
</dbReference>
<feature type="transmembrane region" description="Helical" evidence="7">
    <location>
        <begin position="12"/>
        <end position="29"/>
    </location>
</feature>
<protein>
    <recommendedName>
        <fullName evidence="3">licheninase</fullName>
        <ecNumber evidence="3">3.2.1.73</ecNumber>
    </recommendedName>
</protein>
<evidence type="ECO:0000256" key="4">
    <source>
        <dbReference type="ARBA" id="ARBA00022801"/>
    </source>
</evidence>
<evidence type="ECO:0000313" key="10">
    <source>
        <dbReference type="Proteomes" id="UP000823486"/>
    </source>
</evidence>
<dbReference type="PANTHER" id="PTHR10963">
    <property type="entry name" value="GLYCOSYL HYDROLASE-RELATED"/>
    <property type="match status" value="1"/>
</dbReference>
<keyword evidence="7" id="KW-0812">Transmembrane</keyword>
<dbReference type="Proteomes" id="UP000823486">
    <property type="component" value="Unassembled WGS sequence"/>
</dbReference>
<keyword evidence="4" id="KW-0378">Hydrolase</keyword>
<gene>
    <name evidence="9" type="ORF">JOC77_000195</name>
</gene>
<comment type="caution">
    <text evidence="9">The sequence shown here is derived from an EMBL/GenBank/DDBJ whole genome shotgun (WGS) entry which is preliminary data.</text>
</comment>
<dbReference type="RefSeq" id="WP_204537472.1">
    <property type="nucleotide sequence ID" value="NZ_JAFBFI010000001.1"/>
</dbReference>
<evidence type="ECO:0000259" key="8">
    <source>
        <dbReference type="PROSITE" id="PS51762"/>
    </source>
</evidence>
<feature type="domain" description="GH16" evidence="8">
    <location>
        <begin position="71"/>
        <end position="295"/>
    </location>
</feature>
<comment type="catalytic activity">
    <reaction evidence="1">
        <text>Hydrolysis of (1-&gt;4)-beta-D-glucosidic linkages in beta-D-glucans containing (1-&gt;3)- and (1-&gt;4)-bonds.</text>
        <dbReference type="EC" id="3.2.1.73"/>
    </reaction>
</comment>
<dbReference type="PROSITE" id="PS51762">
    <property type="entry name" value="GH16_2"/>
    <property type="match status" value="1"/>
</dbReference>
<dbReference type="CDD" id="cd08023">
    <property type="entry name" value="GH16_laminarinase_like"/>
    <property type="match status" value="1"/>
</dbReference>
<name>A0ABS2QCH8_9BACI</name>
<proteinExistence type="inferred from homology"/>
<dbReference type="Pfam" id="PF00722">
    <property type="entry name" value="Glyco_hydro_16"/>
    <property type="match status" value="1"/>
</dbReference>
<dbReference type="Gene3D" id="2.60.120.200">
    <property type="match status" value="1"/>
</dbReference>
<comment type="similarity">
    <text evidence="2">Belongs to the glycosyl hydrolase 16 family.</text>
</comment>
<dbReference type="InterPro" id="IPR000757">
    <property type="entry name" value="Beta-glucanase-like"/>
</dbReference>
<sequence length="298" mass="34364">MKNKKPKLLHRFIKLAAAIVFMGFFFEIVTPHNSLSSSNLQKNQNEKQIRSPEIEKPESKLPLEIPAVKQPEWDLIWNDEFDDSALDLSKWTPEDWAATKNNELQYYLPNNIFVDSGYLHLTSKKENYGGRTYTSGAIQSSHKFNFRYGKVEMRAKLPAGKGVFPAFWMMPANKNAWLPEIDIVEMVGHKPEEIWMVHHRADSTGKLASEFTSFKGKDFSKDFHTFALEWSPQHLIWSIDGVERFRTDSNIPNEEMYLYANTAIGGNWPGSPDASTIFPVSYVIDYFRVYKKAGEDRP</sequence>
<dbReference type="InterPro" id="IPR050546">
    <property type="entry name" value="Glycosyl_Hydrlase_16"/>
</dbReference>
<accession>A0ABS2QCH8</accession>
<keyword evidence="7" id="KW-0472">Membrane</keyword>
<dbReference type="SUPFAM" id="SSF49899">
    <property type="entry name" value="Concanavalin A-like lectins/glucanases"/>
    <property type="match status" value="1"/>
</dbReference>
<organism evidence="9 10">
    <name type="scientific">Peribacillus deserti</name>
    <dbReference type="NCBI Taxonomy" id="673318"/>
    <lineage>
        <taxon>Bacteria</taxon>
        <taxon>Bacillati</taxon>
        <taxon>Bacillota</taxon>
        <taxon>Bacilli</taxon>
        <taxon>Bacillales</taxon>
        <taxon>Bacillaceae</taxon>
        <taxon>Peribacillus</taxon>
    </lineage>
</organism>
<evidence type="ECO:0000256" key="3">
    <source>
        <dbReference type="ARBA" id="ARBA00012690"/>
    </source>
</evidence>
<evidence type="ECO:0000313" key="9">
    <source>
        <dbReference type="EMBL" id="MBM7690792.1"/>
    </source>
</evidence>
<keyword evidence="10" id="KW-1185">Reference proteome</keyword>
<feature type="region of interest" description="Disordered" evidence="6">
    <location>
        <begin position="35"/>
        <end position="56"/>
    </location>
</feature>